<dbReference type="Pfam" id="PF07729">
    <property type="entry name" value="FCD"/>
    <property type="match status" value="1"/>
</dbReference>
<keyword evidence="1" id="KW-0805">Transcription regulation</keyword>
<dbReference type="RefSeq" id="WP_211647991.1">
    <property type="nucleotide sequence ID" value="NZ_BAAAOP010000005.1"/>
</dbReference>
<dbReference type="Pfam" id="PF00392">
    <property type="entry name" value="GntR"/>
    <property type="match status" value="1"/>
</dbReference>
<dbReference type="SMART" id="SM00895">
    <property type="entry name" value="FCD"/>
    <property type="match status" value="1"/>
</dbReference>
<dbReference type="InterPro" id="IPR000524">
    <property type="entry name" value="Tscrpt_reg_HTH_GntR"/>
</dbReference>
<evidence type="ECO:0000259" key="4">
    <source>
        <dbReference type="PROSITE" id="PS50949"/>
    </source>
</evidence>
<keyword evidence="3" id="KW-0804">Transcription</keyword>
<evidence type="ECO:0000256" key="3">
    <source>
        <dbReference type="ARBA" id="ARBA00023163"/>
    </source>
</evidence>
<dbReference type="InterPro" id="IPR008920">
    <property type="entry name" value="TF_FadR/GntR_C"/>
</dbReference>
<dbReference type="PANTHER" id="PTHR43537:SF5">
    <property type="entry name" value="UXU OPERON TRANSCRIPTIONAL REGULATOR"/>
    <property type="match status" value="1"/>
</dbReference>
<gene>
    <name evidence="5" type="ORF">GCM10009786_10410</name>
</gene>
<dbReference type="SMART" id="SM00345">
    <property type="entry name" value="HTH_GNTR"/>
    <property type="match status" value="1"/>
</dbReference>
<keyword evidence="6" id="KW-1185">Reference proteome</keyword>
<dbReference type="PROSITE" id="PS50949">
    <property type="entry name" value="HTH_GNTR"/>
    <property type="match status" value="1"/>
</dbReference>
<proteinExistence type="predicted"/>
<dbReference type="SUPFAM" id="SSF48008">
    <property type="entry name" value="GntR ligand-binding domain-like"/>
    <property type="match status" value="1"/>
</dbReference>
<evidence type="ECO:0000256" key="1">
    <source>
        <dbReference type="ARBA" id="ARBA00023015"/>
    </source>
</evidence>
<accession>A0ABN3B540</accession>
<evidence type="ECO:0000313" key="5">
    <source>
        <dbReference type="EMBL" id="GAA2187074.1"/>
    </source>
</evidence>
<dbReference type="SUPFAM" id="SSF46785">
    <property type="entry name" value="Winged helix' DNA-binding domain"/>
    <property type="match status" value="1"/>
</dbReference>
<keyword evidence="2" id="KW-0238">DNA-binding</keyword>
<organism evidence="5 6">
    <name type="scientific">Leucobacter alluvii</name>
    <dbReference type="NCBI Taxonomy" id="340321"/>
    <lineage>
        <taxon>Bacteria</taxon>
        <taxon>Bacillati</taxon>
        <taxon>Actinomycetota</taxon>
        <taxon>Actinomycetes</taxon>
        <taxon>Micrococcales</taxon>
        <taxon>Microbacteriaceae</taxon>
        <taxon>Leucobacter</taxon>
    </lineage>
</organism>
<dbReference type="InterPro" id="IPR011711">
    <property type="entry name" value="GntR_C"/>
</dbReference>
<dbReference type="EMBL" id="BAAAOP010000005">
    <property type="protein sequence ID" value="GAA2187074.1"/>
    <property type="molecule type" value="Genomic_DNA"/>
</dbReference>
<protein>
    <submittedName>
        <fullName evidence="5">GntR family transcriptional regulator</fullName>
    </submittedName>
</protein>
<dbReference type="Gene3D" id="1.20.120.530">
    <property type="entry name" value="GntR ligand-binding domain-like"/>
    <property type="match status" value="1"/>
</dbReference>
<dbReference type="Proteomes" id="UP001501084">
    <property type="component" value="Unassembled WGS sequence"/>
</dbReference>
<reference evidence="5 6" key="1">
    <citation type="journal article" date="2019" name="Int. J. Syst. Evol. Microbiol.">
        <title>The Global Catalogue of Microorganisms (GCM) 10K type strain sequencing project: providing services to taxonomists for standard genome sequencing and annotation.</title>
        <authorList>
            <consortium name="The Broad Institute Genomics Platform"/>
            <consortium name="The Broad Institute Genome Sequencing Center for Infectious Disease"/>
            <person name="Wu L."/>
            <person name="Ma J."/>
        </authorList>
    </citation>
    <scope>NUCLEOTIDE SEQUENCE [LARGE SCALE GENOMIC DNA]</scope>
    <source>
        <strain evidence="5 6">JCM 14919</strain>
    </source>
</reference>
<evidence type="ECO:0000256" key="2">
    <source>
        <dbReference type="ARBA" id="ARBA00023125"/>
    </source>
</evidence>
<dbReference type="InterPro" id="IPR036390">
    <property type="entry name" value="WH_DNA-bd_sf"/>
</dbReference>
<dbReference type="InterPro" id="IPR036388">
    <property type="entry name" value="WH-like_DNA-bd_sf"/>
</dbReference>
<comment type="caution">
    <text evidence="5">The sequence shown here is derived from an EMBL/GenBank/DDBJ whole genome shotgun (WGS) entry which is preliminary data.</text>
</comment>
<evidence type="ECO:0000313" key="6">
    <source>
        <dbReference type="Proteomes" id="UP001501084"/>
    </source>
</evidence>
<dbReference type="PANTHER" id="PTHR43537">
    <property type="entry name" value="TRANSCRIPTIONAL REGULATOR, GNTR FAMILY"/>
    <property type="match status" value="1"/>
</dbReference>
<sequence length="224" mass="23931">MVTGTSGERTSDRVYRALLEQIQTGALRPGTVIGEVEQSQRWGVSRTPMREAIGRLIADGLLTQQSARVITVSGFDAADVRALFETRRALEETAARLAAVRGDPTVFAEIAAAFEAAHPDAGTSSADDYYALIARFDAAIDAAVANAYLVQALRPVRTHLARARGLARDHHARLRASVAEHALIARAIADGDPELAAHATHVHLHRALASILTSIADSEERATA</sequence>
<feature type="domain" description="HTH gntR-type" evidence="4">
    <location>
        <begin position="8"/>
        <end position="75"/>
    </location>
</feature>
<name>A0ABN3B540_9MICO</name>
<dbReference type="Gene3D" id="1.10.10.10">
    <property type="entry name" value="Winged helix-like DNA-binding domain superfamily/Winged helix DNA-binding domain"/>
    <property type="match status" value="1"/>
</dbReference>